<keyword evidence="1 2" id="KW-0812">Transmembrane</keyword>
<feature type="transmembrane region" description="Helical" evidence="1">
    <location>
        <begin position="543"/>
        <end position="565"/>
    </location>
</feature>
<feature type="transmembrane region" description="Helical" evidence="1">
    <location>
        <begin position="7"/>
        <end position="26"/>
    </location>
</feature>
<comment type="caution">
    <text evidence="2">The sequence shown here is derived from an EMBL/GenBank/DDBJ whole genome shotgun (WGS) entry which is preliminary data.</text>
</comment>
<feature type="transmembrane region" description="Helical" evidence="1">
    <location>
        <begin position="94"/>
        <end position="114"/>
    </location>
</feature>
<keyword evidence="1" id="KW-0472">Membrane</keyword>
<evidence type="ECO:0000313" key="2">
    <source>
        <dbReference type="EMBL" id="ELY60733.1"/>
    </source>
</evidence>
<keyword evidence="1" id="KW-1133">Transmembrane helix</keyword>
<feature type="transmembrane region" description="Helical" evidence="1">
    <location>
        <begin position="126"/>
        <end position="148"/>
    </location>
</feature>
<dbReference type="Proteomes" id="UP000011602">
    <property type="component" value="Unassembled WGS sequence"/>
</dbReference>
<evidence type="ECO:0000313" key="3">
    <source>
        <dbReference type="Proteomes" id="UP000011602"/>
    </source>
</evidence>
<keyword evidence="3" id="KW-1185">Reference proteome</keyword>
<feature type="transmembrane region" description="Helical" evidence="1">
    <location>
        <begin position="186"/>
        <end position="210"/>
    </location>
</feature>
<dbReference type="EMBL" id="AOHZ01000017">
    <property type="protein sequence ID" value="ELY60733.1"/>
    <property type="molecule type" value="Genomic_DNA"/>
</dbReference>
<accession>L9XJ99</accession>
<dbReference type="AlphaFoldDB" id="L9XJ99"/>
<feature type="transmembrane region" description="Helical" evidence="1">
    <location>
        <begin position="483"/>
        <end position="506"/>
    </location>
</feature>
<evidence type="ECO:0000256" key="1">
    <source>
        <dbReference type="SAM" id="Phobius"/>
    </source>
</evidence>
<dbReference type="Pfam" id="PF09971">
    <property type="entry name" value="DUF2206"/>
    <property type="match status" value="1"/>
</dbReference>
<sequence length="714" mass="76433">MVITIVLSMLVGFWVSIGLGSVGLAIPPVRALFGVVLLGIVPGGLLVHLLGVRTRGAGEFSVFAVGLSLVVLSVVTVLASVILPPLGVAEPLSLIPLAAIVSALIFALSLFAWLTRDRSRELHVPIAKPLSTYAIPCLLPVLAVVGAWQMSRFGANYGMGLFVVGVALVTLLSATRLIRPQQYPVTVFLVAVSVLLHRNLTATHVVGADIQYNFFLSSVIAENHQWAPDVGGSLSSLPVVAAVPAAYSVLTGLELTTVLIVVYPIIFATVPVGLYYLARDLFGTNVALYGCLFFVFYHGTFYHTPEKQQLSQVFVVLLLLLYFHRSSHGRGEKAAAVLLAIGLVQSHYGSAYVFGLSALAASIGLFLLDRIHGGYDNGLSPLYPTGFLVGATAWYAYASSQLLETLASIPVSIVAQLATLGEDTAAGSGASYVAGQEALVQQVNLALYVLLTLLIALGLAWKTSSTLYRVWRDVTLRRDQVEFTAIALPLFLFLGTSYVLIVDLWADRVYQMVLLVLAPFAVVGFSALATAAERAPGISKEHWSAIAALLAALFVINAGLAGAAIGSASDYTFNEDAHDYSFSDDEIEAAEWIESQPDVEPVETAADAEALSEDDLAPIYTDRTSSQLFRAVTPEGHYTVEIVMLKDEWEPTFEPEETRDGYVFIRHAAIDDGDPDEVPVSSLSAAEVEVVLEDRSIAYQNDDVTIVEPATGAD</sequence>
<gene>
    <name evidence="2" type="ORF">C493_03482</name>
</gene>
<name>L9XJ99_9EURY</name>
<feature type="transmembrane region" description="Helical" evidence="1">
    <location>
        <begin position="154"/>
        <end position="174"/>
    </location>
</feature>
<protein>
    <submittedName>
        <fullName evidence="2">Transmembrane protein</fullName>
    </submittedName>
</protein>
<feature type="transmembrane region" description="Helical" evidence="1">
    <location>
        <begin position="512"/>
        <end position="531"/>
    </location>
</feature>
<reference evidence="2 3" key="1">
    <citation type="journal article" date="2014" name="PLoS Genet.">
        <title>Phylogenetically driven sequencing of extremely halophilic archaea reveals strategies for static and dynamic osmo-response.</title>
        <authorList>
            <person name="Becker E.A."/>
            <person name="Seitzer P.M."/>
            <person name="Tritt A."/>
            <person name="Larsen D."/>
            <person name="Krusor M."/>
            <person name="Yao A.I."/>
            <person name="Wu D."/>
            <person name="Madern D."/>
            <person name="Eisen J.A."/>
            <person name="Darling A.E."/>
            <person name="Facciotti M.T."/>
        </authorList>
    </citation>
    <scope>NUCLEOTIDE SEQUENCE [LARGE SCALE GENOMIC DNA]</scope>
    <source>
        <strain evidence="2 3">JCM 12255</strain>
    </source>
</reference>
<proteinExistence type="predicted"/>
<dbReference type="eggNOG" id="arCOG00568">
    <property type="taxonomic scope" value="Archaea"/>
</dbReference>
<feature type="transmembrane region" description="Helical" evidence="1">
    <location>
        <begin position="347"/>
        <end position="368"/>
    </location>
</feature>
<feature type="transmembrane region" description="Helical" evidence="1">
    <location>
        <begin position="257"/>
        <end position="278"/>
    </location>
</feature>
<feature type="transmembrane region" description="Helical" evidence="1">
    <location>
        <begin position="284"/>
        <end position="303"/>
    </location>
</feature>
<feature type="transmembrane region" description="Helical" evidence="1">
    <location>
        <begin position="445"/>
        <end position="462"/>
    </location>
</feature>
<dbReference type="RefSeq" id="WP_007258006.1">
    <property type="nucleotide sequence ID" value="NZ_AOHZ01000017.1"/>
</dbReference>
<feature type="transmembrane region" description="Helical" evidence="1">
    <location>
        <begin position="62"/>
        <end position="82"/>
    </location>
</feature>
<dbReference type="InterPro" id="IPR018701">
    <property type="entry name" value="DUF2206_membrane"/>
</dbReference>
<feature type="transmembrane region" description="Helical" evidence="1">
    <location>
        <begin position="380"/>
        <end position="397"/>
    </location>
</feature>
<feature type="transmembrane region" description="Helical" evidence="1">
    <location>
        <begin position="32"/>
        <end position="50"/>
    </location>
</feature>
<organism evidence="2 3">
    <name type="scientific">Natronolimnohabitans innermongolicus JCM 12255</name>
    <dbReference type="NCBI Taxonomy" id="1227499"/>
    <lineage>
        <taxon>Archaea</taxon>
        <taxon>Methanobacteriati</taxon>
        <taxon>Methanobacteriota</taxon>
        <taxon>Stenosarchaea group</taxon>
        <taxon>Halobacteria</taxon>
        <taxon>Halobacteriales</taxon>
        <taxon>Natrialbaceae</taxon>
        <taxon>Natronolimnohabitans</taxon>
    </lineage>
</organism>